<dbReference type="GO" id="GO:0005886">
    <property type="term" value="C:plasma membrane"/>
    <property type="evidence" value="ECO:0007669"/>
    <property type="project" value="UniProtKB-SubCell"/>
</dbReference>
<sequence length="231" mass="26113">MFNLLWGLLFVLANFGLFIVSYRLFGKNGLYAWVAFATVIANIQVVKTIEVVGIITTLGNTIYASIYMATDLLNEKHGAKDARKAVWLGFFSLIASTIMMQMALVFQPQPGDQAQQSMETIFGLLPRLALASLAAYFVSQLLDVRLFSYLKKKFPARNQLWIRMNGSSTLSQLVDSLVFCTIAFAMVYPWEVWLQILITTYVFKFVISIASTPVLYIARRFHHPEDERSAA</sequence>
<dbReference type="HAMAP" id="MF_02088">
    <property type="entry name" value="Q_prec_transport"/>
    <property type="match status" value="1"/>
</dbReference>
<proteinExistence type="inferred from homology"/>
<comment type="subcellular location">
    <subcellularLocation>
        <location evidence="1">Cell membrane</location>
        <topology evidence="1">Multi-pass membrane protein</topology>
    </subcellularLocation>
</comment>
<dbReference type="NCBIfam" id="TIGR00697">
    <property type="entry name" value="queuosine precursor transporter"/>
    <property type="match status" value="1"/>
</dbReference>
<dbReference type="GO" id="GO:0022857">
    <property type="term" value="F:transmembrane transporter activity"/>
    <property type="evidence" value="ECO:0007669"/>
    <property type="project" value="UniProtKB-UniRule"/>
</dbReference>
<dbReference type="InterPro" id="IPR003744">
    <property type="entry name" value="YhhQ"/>
</dbReference>
<evidence type="ECO:0000256" key="1">
    <source>
        <dbReference type="HAMAP-Rule" id="MF_02088"/>
    </source>
</evidence>
<comment type="similarity">
    <text evidence="1">Belongs to the vitamin uptake transporter (VUT/ECF) (TC 2.A.88) family. Q precursor transporter subfamily.</text>
</comment>
<dbReference type="Pfam" id="PF02592">
    <property type="entry name" value="Vut_1"/>
    <property type="match status" value="1"/>
</dbReference>
<keyword evidence="1" id="KW-0812">Transmembrane</keyword>
<feature type="transmembrane region" description="Helical" evidence="1">
    <location>
        <begin position="52"/>
        <end position="73"/>
    </location>
</feature>
<feature type="transmembrane region" description="Helical" evidence="1">
    <location>
        <begin position="85"/>
        <end position="104"/>
    </location>
</feature>
<protein>
    <recommendedName>
        <fullName evidence="1">Probable queuosine precursor transporter</fullName>
        <shortName evidence="1">Q precursor transporter</shortName>
    </recommendedName>
</protein>
<feature type="transmembrane region" description="Helical" evidence="1">
    <location>
        <begin position="124"/>
        <end position="148"/>
    </location>
</feature>
<evidence type="ECO:0000313" key="3">
    <source>
        <dbReference type="Proteomes" id="UP000640274"/>
    </source>
</evidence>
<dbReference type="RefSeq" id="WP_199021583.1">
    <property type="nucleotide sequence ID" value="NZ_JAELUP010000113.1"/>
</dbReference>
<dbReference type="PANTHER" id="PTHR34300">
    <property type="entry name" value="QUEUOSINE PRECURSOR TRANSPORTER-RELATED"/>
    <property type="match status" value="1"/>
</dbReference>
<feature type="transmembrane region" description="Helical" evidence="1">
    <location>
        <begin position="196"/>
        <end position="218"/>
    </location>
</feature>
<dbReference type="Proteomes" id="UP000640274">
    <property type="component" value="Unassembled WGS sequence"/>
</dbReference>
<dbReference type="EMBL" id="JAELUP010000113">
    <property type="protein sequence ID" value="MBJ6363975.1"/>
    <property type="molecule type" value="Genomic_DNA"/>
</dbReference>
<organism evidence="2 3">
    <name type="scientific">Paenibacillus roseus</name>
    <dbReference type="NCBI Taxonomy" id="2798579"/>
    <lineage>
        <taxon>Bacteria</taxon>
        <taxon>Bacillati</taxon>
        <taxon>Bacillota</taxon>
        <taxon>Bacilli</taxon>
        <taxon>Bacillales</taxon>
        <taxon>Paenibacillaceae</taxon>
        <taxon>Paenibacillus</taxon>
    </lineage>
</organism>
<evidence type="ECO:0000313" key="2">
    <source>
        <dbReference type="EMBL" id="MBJ6363975.1"/>
    </source>
</evidence>
<gene>
    <name evidence="2" type="ORF">JFN88_22420</name>
</gene>
<dbReference type="AlphaFoldDB" id="A0A934J6U4"/>
<keyword evidence="1" id="KW-1003">Cell membrane</keyword>
<comment type="caution">
    <text evidence="2">The sequence shown here is derived from an EMBL/GenBank/DDBJ whole genome shotgun (WGS) entry which is preliminary data.</text>
</comment>
<accession>A0A934J6U4</accession>
<feature type="transmembrane region" description="Helical" evidence="1">
    <location>
        <begin position="30"/>
        <end position="46"/>
    </location>
</feature>
<keyword evidence="1" id="KW-1133">Transmembrane helix</keyword>
<comment type="function">
    <text evidence="1">Involved in the import of queuosine (Q) precursors, required for Q precursor salvage.</text>
</comment>
<name>A0A934J6U4_9BACL</name>
<feature type="transmembrane region" description="Helical" evidence="1">
    <location>
        <begin position="169"/>
        <end position="190"/>
    </location>
</feature>
<keyword evidence="1" id="KW-0472">Membrane</keyword>
<feature type="transmembrane region" description="Helical" evidence="1">
    <location>
        <begin position="6"/>
        <end position="25"/>
    </location>
</feature>
<reference evidence="2" key="1">
    <citation type="submission" date="2020-12" db="EMBL/GenBank/DDBJ databases">
        <authorList>
            <person name="Huq M.A."/>
        </authorList>
    </citation>
    <scope>NUCLEOTIDE SEQUENCE</scope>
    <source>
        <strain evidence="2">MAHUQ-46</strain>
    </source>
</reference>
<keyword evidence="3" id="KW-1185">Reference proteome</keyword>
<dbReference type="PANTHER" id="PTHR34300:SF2">
    <property type="entry name" value="QUEUOSINE PRECURSOR TRANSPORTER-RELATED"/>
    <property type="match status" value="1"/>
</dbReference>
<keyword evidence="1" id="KW-0813">Transport</keyword>